<accession>A0A4R2ILP2</accession>
<proteinExistence type="predicted"/>
<feature type="transmembrane region" description="Helical" evidence="1">
    <location>
        <begin position="61"/>
        <end position="77"/>
    </location>
</feature>
<feature type="transmembrane region" description="Helical" evidence="1">
    <location>
        <begin position="34"/>
        <end position="54"/>
    </location>
</feature>
<dbReference type="InterPro" id="IPR008407">
    <property type="entry name" value="Brnchd-chn_aa_trnsp_AzlD"/>
</dbReference>
<evidence type="ECO:0000313" key="2">
    <source>
        <dbReference type="EMBL" id="TCO45607.1"/>
    </source>
</evidence>
<keyword evidence="1" id="KW-1133">Transmembrane helix</keyword>
<dbReference type="AlphaFoldDB" id="A0A4R2ILP2"/>
<evidence type="ECO:0000313" key="3">
    <source>
        <dbReference type="Proteomes" id="UP000295573"/>
    </source>
</evidence>
<keyword evidence="1" id="KW-0812">Transmembrane</keyword>
<comment type="caution">
    <text evidence="2">The sequence shown here is derived from an EMBL/GenBank/DDBJ whole genome shotgun (WGS) entry which is preliminary data.</text>
</comment>
<gene>
    <name evidence="2" type="ORF">EV646_108230</name>
</gene>
<dbReference type="Proteomes" id="UP000295573">
    <property type="component" value="Unassembled WGS sequence"/>
</dbReference>
<keyword evidence="3" id="KW-1185">Reference proteome</keyword>
<organism evidence="2 3">
    <name type="scientific">Kribbella antiqua</name>
    <dbReference type="NCBI Taxonomy" id="2512217"/>
    <lineage>
        <taxon>Bacteria</taxon>
        <taxon>Bacillati</taxon>
        <taxon>Actinomycetota</taxon>
        <taxon>Actinomycetes</taxon>
        <taxon>Propionibacteriales</taxon>
        <taxon>Kribbellaceae</taxon>
        <taxon>Kribbella</taxon>
    </lineage>
</organism>
<dbReference type="Pfam" id="PF05437">
    <property type="entry name" value="AzlD"/>
    <property type="match status" value="1"/>
</dbReference>
<keyword evidence="1" id="KW-0472">Membrane</keyword>
<evidence type="ECO:0000256" key="1">
    <source>
        <dbReference type="SAM" id="Phobius"/>
    </source>
</evidence>
<protein>
    <submittedName>
        <fullName evidence="2">Branched-subunit amino acid transport protein</fullName>
    </submittedName>
</protein>
<reference evidence="2 3" key="1">
    <citation type="journal article" date="2015" name="Stand. Genomic Sci.">
        <title>Genomic Encyclopedia of Bacterial and Archaeal Type Strains, Phase III: the genomes of soil and plant-associated and newly described type strains.</title>
        <authorList>
            <person name="Whitman W.B."/>
            <person name="Woyke T."/>
            <person name="Klenk H.P."/>
            <person name="Zhou Y."/>
            <person name="Lilburn T.G."/>
            <person name="Beck B.J."/>
            <person name="De Vos P."/>
            <person name="Vandamme P."/>
            <person name="Eisen J.A."/>
            <person name="Garrity G."/>
            <person name="Hugenholtz P."/>
            <person name="Kyrpides N.C."/>
        </authorList>
    </citation>
    <scope>NUCLEOTIDE SEQUENCE [LARGE SCALE GENOMIC DNA]</scope>
    <source>
        <strain evidence="2 3">VKM Ac-2541</strain>
    </source>
</reference>
<name>A0A4R2ILP2_9ACTN</name>
<sequence>MIAMLLLGAVSWVLRIAFITLLPADRLPARLKSGLEYLAPAVLASIVAVELVALVRDAQPADAGVLLAAGAAIGIVAYRTRNVSIACALGVGVVLILGL</sequence>
<dbReference type="EMBL" id="SLWR01000008">
    <property type="protein sequence ID" value="TCO45607.1"/>
    <property type="molecule type" value="Genomic_DNA"/>
</dbReference>